<keyword evidence="2" id="KW-0605">Phycobilisome</keyword>
<reference evidence="3 4" key="1">
    <citation type="journal article" date="2013" name="PLoS ONE">
        <title>Cultivation and Complete Genome Sequencing of Gloeobacter kilaueensis sp. nov., from a Lava Cave in Kilauea Caldera, Hawai'i.</title>
        <authorList>
            <person name="Saw J.H."/>
            <person name="Schatz M."/>
            <person name="Brown M.V."/>
            <person name="Kunkel D.D."/>
            <person name="Foster J.S."/>
            <person name="Shick H."/>
            <person name="Christensen S."/>
            <person name="Hou S."/>
            <person name="Wan X."/>
            <person name="Donachie S.P."/>
        </authorList>
    </citation>
    <scope>NUCLEOTIDE SEQUENCE [LARGE SCALE GENOMIC DNA]</scope>
    <source>
        <strain evidence="4">JS</strain>
    </source>
</reference>
<dbReference type="AlphaFoldDB" id="U5QSA6"/>
<dbReference type="KEGG" id="glj:GKIL_4283"/>
<dbReference type="PATRIC" id="fig|1183438.3.peg.4212"/>
<dbReference type="OrthoDB" id="527225at2"/>
<name>U5QSA6_GLOK1</name>
<dbReference type="GO" id="GO:0016491">
    <property type="term" value="F:oxidoreductase activity"/>
    <property type="evidence" value="ECO:0007669"/>
    <property type="project" value="TreeGrafter"/>
</dbReference>
<dbReference type="GO" id="GO:0030089">
    <property type="term" value="C:phycobilisome"/>
    <property type="evidence" value="ECO:0007669"/>
    <property type="project" value="UniProtKB-KW"/>
</dbReference>
<sequence length="428" mass="47302">MENRFSNIFPGLGEEQAIAFLTMPLEQMEDTSDRYIAAAHLVNFPTDRSISALIAAIEDTNPALDHRIARRKAIETLGRLKAERALPYIRACLSEEDSYTVENAVWAIGEIGTTDPAILEAIASVLTRPAQSYRTIIQVLAKLNYQPALERIVAFEQSSEPPIASAAITAASKLTGDQSRAAALMDYLQHPNVNARRGVLQDLMDVEYYPAMSEIAACPVSVVFRLRAIRHLADRGVPSGAIFFDAVEPSLDRTLKDHPAGLKLVHRYDQTPVLEFLLSELYGTDFGRCYLATQTIIEQYPDAAKALLATYEAAGHNDYGAHYHIVKLLGWLRHTPSYDLIVSALQDRRPQFMKSRSAAAIALAQLGDPRAVAELKSCLGLPIWELKYSCLLALTQLGDLSGCEVLKDDEDWLIRTRASRLAQAALTH</sequence>
<dbReference type="EMBL" id="CP003587">
    <property type="protein sequence ID" value="AGY60529.1"/>
    <property type="molecule type" value="Genomic_DNA"/>
</dbReference>
<accession>U5QSA6</accession>
<dbReference type="InterPro" id="IPR004155">
    <property type="entry name" value="PBS_lyase_HEAT"/>
</dbReference>
<dbReference type="Proteomes" id="UP000017396">
    <property type="component" value="Chromosome"/>
</dbReference>
<dbReference type="InterPro" id="IPR011989">
    <property type="entry name" value="ARM-like"/>
</dbReference>
<gene>
    <name evidence="3" type="ORF">GKIL_4283</name>
</gene>
<evidence type="ECO:0000313" key="4">
    <source>
        <dbReference type="Proteomes" id="UP000017396"/>
    </source>
</evidence>
<dbReference type="Pfam" id="PF03130">
    <property type="entry name" value="HEAT_PBS"/>
    <property type="match status" value="1"/>
</dbReference>
<dbReference type="HOGENOM" id="CLU_050203_0_0_3"/>
<organism evidence="3 4">
    <name type="scientific">Gloeobacter kilaueensis (strain ATCC BAA-2537 / CCAP 1431/1 / ULC 316 / JS1)</name>
    <dbReference type="NCBI Taxonomy" id="1183438"/>
    <lineage>
        <taxon>Bacteria</taxon>
        <taxon>Bacillati</taxon>
        <taxon>Cyanobacteriota</taxon>
        <taxon>Cyanophyceae</taxon>
        <taxon>Gloeobacterales</taxon>
        <taxon>Gloeobacteraceae</taxon>
        <taxon>Gloeobacter</taxon>
    </lineage>
</organism>
<dbReference type="STRING" id="1183438.GKIL_4283"/>
<dbReference type="SMART" id="SM00567">
    <property type="entry name" value="EZ_HEAT"/>
    <property type="match status" value="6"/>
</dbReference>
<keyword evidence="3" id="KW-0456">Lyase</keyword>
<keyword evidence="4" id="KW-1185">Reference proteome</keyword>
<proteinExistence type="predicted"/>
<evidence type="ECO:0000256" key="2">
    <source>
        <dbReference type="ARBA" id="ARBA00022738"/>
    </source>
</evidence>
<dbReference type="PANTHER" id="PTHR12697:SF5">
    <property type="entry name" value="DEOXYHYPUSINE HYDROXYLASE"/>
    <property type="match status" value="1"/>
</dbReference>
<protein>
    <submittedName>
        <fullName evidence="3">HEAT repeat-containing PBS lyase</fullName>
    </submittedName>
</protein>
<dbReference type="InterPro" id="IPR016024">
    <property type="entry name" value="ARM-type_fold"/>
</dbReference>
<dbReference type="GO" id="GO:0016829">
    <property type="term" value="F:lyase activity"/>
    <property type="evidence" value="ECO:0007669"/>
    <property type="project" value="UniProtKB-KW"/>
</dbReference>
<dbReference type="Gene3D" id="1.25.10.10">
    <property type="entry name" value="Leucine-rich Repeat Variant"/>
    <property type="match status" value="2"/>
</dbReference>
<dbReference type="SUPFAM" id="SSF48371">
    <property type="entry name" value="ARM repeat"/>
    <property type="match status" value="1"/>
</dbReference>
<dbReference type="Pfam" id="PF13646">
    <property type="entry name" value="HEAT_2"/>
    <property type="match status" value="1"/>
</dbReference>
<keyword evidence="1" id="KW-0042">Antenna complex</keyword>
<evidence type="ECO:0000313" key="3">
    <source>
        <dbReference type="EMBL" id="AGY60529.1"/>
    </source>
</evidence>
<dbReference type="eggNOG" id="COG1413">
    <property type="taxonomic scope" value="Bacteria"/>
</dbReference>
<dbReference type="PANTHER" id="PTHR12697">
    <property type="entry name" value="PBS LYASE HEAT-LIKE PROTEIN"/>
    <property type="match status" value="1"/>
</dbReference>
<evidence type="ECO:0000256" key="1">
    <source>
        <dbReference type="ARBA" id="ARBA00022549"/>
    </source>
</evidence>